<dbReference type="GO" id="GO:0000976">
    <property type="term" value="F:transcription cis-regulatory region binding"/>
    <property type="evidence" value="ECO:0007669"/>
    <property type="project" value="TreeGrafter"/>
</dbReference>
<dbReference type="EMBL" id="SJPF01000002">
    <property type="protein sequence ID" value="TWT34608.1"/>
    <property type="molecule type" value="Genomic_DNA"/>
</dbReference>
<dbReference type="Pfam" id="PF01475">
    <property type="entry name" value="FUR"/>
    <property type="match status" value="1"/>
</dbReference>
<dbReference type="Proteomes" id="UP000318878">
    <property type="component" value="Unassembled WGS sequence"/>
</dbReference>
<organism evidence="2 3">
    <name type="scientific">Blastopirellula retiformator</name>
    <dbReference type="NCBI Taxonomy" id="2527970"/>
    <lineage>
        <taxon>Bacteria</taxon>
        <taxon>Pseudomonadati</taxon>
        <taxon>Planctomycetota</taxon>
        <taxon>Planctomycetia</taxon>
        <taxon>Pirellulales</taxon>
        <taxon>Pirellulaceae</taxon>
        <taxon>Blastopirellula</taxon>
    </lineage>
</organism>
<feature type="binding site" evidence="1">
    <location>
        <position position="111"/>
    </location>
    <ligand>
        <name>Zn(2+)</name>
        <dbReference type="ChEBI" id="CHEBI:29105"/>
    </ligand>
</feature>
<name>A0A5C5V7R9_9BACT</name>
<dbReference type="AlphaFoldDB" id="A0A5C5V7R9"/>
<dbReference type="SUPFAM" id="SSF46785">
    <property type="entry name" value="Winged helix' DNA-binding domain"/>
    <property type="match status" value="1"/>
</dbReference>
<protein>
    <submittedName>
        <fullName evidence="2">Ferric uptake regulator family protein</fullName>
    </submittedName>
</protein>
<dbReference type="InterPro" id="IPR002481">
    <property type="entry name" value="FUR"/>
</dbReference>
<dbReference type="PANTHER" id="PTHR33202">
    <property type="entry name" value="ZINC UPTAKE REGULATION PROTEIN"/>
    <property type="match status" value="1"/>
</dbReference>
<dbReference type="InterPro" id="IPR036390">
    <property type="entry name" value="WH_DNA-bd_sf"/>
</dbReference>
<feature type="binding site" evidence="1">
    <location>
        <position position="152"/>
    </location>
    <ligand>
        <name>Zn(2+)</name>
        <dbReference type="ChEBI" id="CHEBI:29105"/>
    </ligand>
</feature>
<keyword evidence="3" id="KW-1185">Reference proteome</keyword>
<gene>
    <name evidence="2" type="ORF">Enr8_20210</name>
</gene>
<dbReference type="GO" id="GO:0003700">
    <property type="term" value="F:DNA-binding transcription factor activity"/>
    <property type="evidence" value="ECO:0007669"/>
    <property type="project" value="InterPro"/>
</dbReference>
<dbReference type="PANTHER" id="PTHR33202:SF7">
    <property type="entry name" value="FERRIC UPTAKE REGULATION PROTEIN"/>
    <property type="match status" value="1"/>
</dbReference>
<dbReference type="Gene3D" id="1.10.10.10">
    <property type="entry name" value="Winged helix-like DNA-binding domain superfamily/Winged helix DNA-binding domain"/>
    <property type="match status" value="1"/>
</dbReference>
<evidence type="ECO:0000256" key="1">
    <source>
        <dbReference type="PIRSR" id="PIRSR602481-1"/>
    </source>
</evidence>
<accession>A0A5C5V7R9</accession>
<sequence length="156" mass="17672">MPHRNGRQIIERVLLTPSRLARLLEKAKVRVTEARMDVLACLVAADRPLTHHEIAARLPQYDASTVFRGLTEFAAAEIVWRIETGESDRFFEIADFRYDGEPAVRHPYFYCVKCGELRCLREVSVQQSVAVLAGASDIEATDMLIKGRCRVCRPQA</sequence>
<dbReference type="GO" id="GO:0008270">
    <property type="term" value="F:zinc ion binding"/>
    <property type="evidence" value="ECO:0007669"/>
    <property type="project" value="TreeGrafter"/>
</dbReference>
<keyword evidence="1" id="KW-0862">Zinc</keyword>
<reference evidence="2 3" key="1">
    <citation type="submission" date="2019-02" db="EMBL/GenBank/DDBJ databases">
        <title>Deep-cultivation of Planctomycetes and their phenomic and genomic characterization uncovers novel biology.</title>
        <authorList>
            <person name="Wiegand S."/>
            <person name="Jogler M."/>
            <person name="Boedeker C."/>
            <person name="Pinto D."/>
            <person name="Vollmers J."/>
            <person name="Rivas-Marin E."/>
            <person name="Kohn T."/>
            <person name="Peeters S.H."/>
            <person name="Heuer A."/>
            <person name="Rast P."/>
            <person name="Oberbeckmann S."/>
            <person name="Bunk B."/>
            <person name="Jeske O."/>
            <person name="Meyerdierks A."/>
            <person name="Storesund J.E."/>
            <person name="Kallscheuer N."/>
            <person name="Luecker S."/>
            <person name="Lage O.M."/>
            <person name="Pohl T."/>
            <person name="Merkel B.J."/>
            <person name="Hornburger P."/>
            <person name="Mueller R.-W."/>
            <person name="Bruemmer F."/>
            <person name="Labrenz M."/>
            <person name="Spormann A.M."/>
            <person name="Op Den Camp H."/>
            <person name="Overmann J."/>
            <person name="Amann R."/>
            <person name="Jetten M.S.M."/>
            <person name="Mascher T."/>
            <person name="Medema M.H."/>
            <person name="Devos D.P."/>
            <person name="Kaster A.-K."/>
            <person name="Ovreas L."/>
            <person name="Rohde M."/>
            <person name="Galperin M.Y."/>
            <person name="Jogler C."/>
        </authorList>
    </citation>
    <scope>NUCLEOTIDE SEQUENCE [LARGE SCALE GENOMIC DNA]</scope>
    <source>
        <strain evidence="2 3">Enr8</strain>
    </source>
</reference>
<evidence type="ECO:0000313" key="3">
    <source>
        <dbReference type="Proteomes" id="UP000318878"/>
    </source>
</evidence>
<dbReference type="OrthoDB" id="8659436at2"/>
<feature type="binding site" evidence="1">
    <location>
        <position position="149"/>
    </location>
    <ligand>
        <name>Zn(2+)</name>
        <dbReference type="ChEBI" id="CHEBI:29105"/>
    </ligand>
</feature>
<comment type="cofactor">
    <cofactor evidence="1">
        <name>Zn(2+)</name>
        <dbReference type="ChEBI" id="CHEBI:29105"/>
    </cofactor>
    <text evidence="1">Binds 1 zinc ion per subunit.</text>
</comment>
<dbReference type="InterPro" id="IPR036388">
    <property type="entry name" value="WH-like_DNA-bd_sf"/>
</dbReference>
<feature type="binding site" evidence="1">
    <location>
        <position position="114"/>
    </location>
    <ligand>
        <name>Zn(2+)</name>
        <dbReference type="ChEBI" id="CHEBI:29105"/>
    </ligand>
</feature>
<proteinExistence type="predicted"/>
<comment type="caution">
    <text evidence="2">The sequence shown here is derived from an EMBL/GenBank/DDBJ whole genome shotgun (WGS) entry which is preliminary data.</text>
</comment>
<keyword evidence="1" id="KW-0479">Metal-binding</keyword>
<dbReference type="GO" id="GO:0045892">
    <property type="term" value="P:negative regulation of DNA-templated transcription"/>
    <property type="evidence" value="ECO:0007669"/>
    <property type="project" value="TreeGrafter"/>
</dbReference>
<dbReference type="GO" id="GO:1900376">
    <property type="term" value="P:regulation of secondary metabolite biosynthetic process"/>
    <property type="evidence" value="ECO:0007669"/>
    <property type="project" value="TreeGrafter"/>
</dbReference>
<dbReference type="RefSeq" id="WP_146430988.1">
    <property type="nucleotide sequence ID" value="NZ_SJPF01000002.1"/>
</dbReference>
<evidence type="ECO:0000313" key="2">
    <source>
        <dbReference type="EMBL" id="TWT34608.1"/>
    </source>
</evidence>